<feature type="transmembrane region" description="Helical" evidence="1">
    <location>
        <begin position="39"/>
        <end position="60"/>
    </location>
</feature>
<dbReference type="EMBL" id="JAPNUD010000054">
    <property type="protein sequence ID" value="MDA0642934.1"/>
    <property type="molecule type" value="Genomic_DNA"/>
</dbReference>
<keyword evidence="1" id="KW-0812">Transmembrane</keyword>
<evidence type="ECO:0008006" key="4">
    <source>
        <dbReference type="Google" id="ProtNLM"/>
    </source>
</evidence>
<keyword evidence="3" id="KW-1185">Reference proteome</keyword>
<organism evidence="2 3">
    <name type="scientific">Nonomuraea ferruginea</name>
    <dbReference type="NCBI Taxonomy" id="46174"/>
    <lineage>
        <taxon>Bacteria</taxon>
        <taxon>Bacillati</taxon>
        <taxon>Actinomycetota</taxon>
        <taxon>Actinomycetes</taxon>
        <taxon>Streptosporangiales</taxon>
        <taxon>Streptosporangiaceae</taxon>
        <taxon>Nonomuraea</taxon>
    </lineage>
</organism>
<evidence type="ECO:0000313" key="2">
    <source>
        <dbReference type="EMBL" id="MDA0642934.1"/>
    </source>
</evidence>
<dbReference type="RefSeq" id="WP_271277351.1">
    <property type="nucleotide sequence ID" value="NZ_BAABFD010000004.1"/>
</dbReference>
<reference evidence="2 3" key="1">
    <citation type="submission" date="2022-11" db="EMBL/GenBank/DDBJ databases">
        <title>Nonomuraea corallina sp. nov., a new species of the genus Nonomuraea isolated from sea side sediment in Thai sea.</title>
        <authorList>
            <person name="Ngamcharungchit C."/>
            <person name="Matsumoto A."/>
            <person name="Suriyachadkun C."/>
            <person name="Panbangred W."/>
            <person name="Inahashi Y."/>
            <person name="Intra B."/>
        </authorList>
    </citation>
    <scope>NUCLEOTIDE SEQUENCE [LARGE SCALE GENOMIC DNA]</scope>
    <source>
        <strain evidence="2 3">DSM 43553</strain>
    </source>
</reference>
<gene>
    <name evidence="2" type="ORF">OUY24_20085</name>
</gene>
<proteinExistence type="predicted"/>
<keyword evidence="1" id="KW-1133">Transmembrane helix</keyword>
<protein>
    <recommendedName>
        <fullName evidence="4">PASTA domain-containing protein</fullName>
    </recommendedName>
</protein>
<dbReference type="Proteomes" id="UP001212498">
    <property type="component" value="Unassembled WGS sequence"/>
</dbReference>
<accession>A0ABT4T0Z4</accession>
<comment type="caution">
    <text evidence="2">The sequence shown here is derived from an EMBL/GenBank/DDBJ whole genome shotgun (WGS) entry which is preliminary data.</text>
</comment>
<sequence length="196" mass="20746">MNIFPQERDLPEGRHQLLKEFVMTSLQDQPKARRKLPRAGVLAPALGLAAAAAVALPLLFGSAPAYAVAENPDGTVTITINEAKDPEALEAELRGMGHDFVVDYLPAGKKCATRPRGENWLSKEEAPLAVFPPTVETTGFQIDPSQIKPGQTGVLEFAVNDNPEAGDVVAAIWARVSDGPVAPCDLVDGDAPLGDS</sequence>
<name>A0ABT4T0Z4_9ACTN</name>
<evidence type="ECO:0000313" key="3">
    <source>
        <dbReference type="Proteomes" id="UP001212498"/>
    </source>
</evidence>
<keyword evidence="1" id="KW-0472">Membrane</keyword>
<evidence type="ECO:0000256" key="1">
    <source>
        <dbReference type="SAM" id="Phobius"/>
    </source>
</evidence>